<comment type="cofactor">
    <cofactor evidence="2">
        <name>a divalent metal cation</name>
        <dbReference type="ChEBI" id="CHEBI:60240"/>
    </cofactor>
</comment>
<protein>
    <recommendedName>
        <fullName evidence="2">Phosphoesterase</fullName>
        <ecNumber evidence="2">3.1.4.-</ecNumber>
    </recommendedName>
</protein>
<accession>A0A2V1MZP5</accession>
<keyword evidence="2" id="KW-0479">Metal-binding</keyword>
<gene>
    <name evidence="4" type="ORF">DCM90_09140</name>
</gene>
<dbReference type="EC" id="3.1.4.-" evidence="2"/>
<feature type="domain" description="Calcineurin-like phosphoesterase" evidence="3">
    <location>
        <begin position="1"/>
        <end position="143"/>
    </location>
</feature>
<dbReference type="InterPro" id="IPR000979">
    <property type="entry name" value="Phosphodiesterase_MJ0936/Vps29"/>
</dbReference>
<dbReference type="EMBL" id="QCXQ01000006">
    <property type="protein sequence ID" value="PWF99595.1"/>
    <property type="molecule type" value="Genomic_DNA"/>
</dbReference>
<reference evidence="4 5" key="1">
    <citation type="journal article" date="2018" name="Int. J. Syst. Evol. Microbiol.">
        <title>Lactobacillus bambusae sp. nov., isolated from a traditional fermented Ma-bamboo shoots of Taiwan.</title>
        <authorList>
            <person name="Wang L.-T."/>
        </authorList>
    </citation>
    <scope>NUCLEOTIDE SEQUENCE [LARGE SCALE GENOMIC DNA]</scope>
    <source>
        <strain evidence="4 5">BS-W1</strain>
    </source>
</reference>
<dbReference type="Pfam" id="PF12850">
    <property type="entry name" value="Metallophos_2"/>
    <property type="match status" value="1"/>
</dbReference>
<name>A0A2V1MZP5_9LACO</name>
<dbReference type="NCBIfam" id="TIGR00040">
    <property type="entry name" value="yfcE"/>
    <property type="match status" value="1"/>
</dbReference>
<dbReference type="InterPro" id="IPR041802">
    <property type="entry name" value="MPP_YfcE"/>
</dbReference>
<dbReference type="PANTHER" id="PTHR11124">
    <property type="entry name" value="VACUOLAR SORTING PROTEIN VPS29"/>
    <property type="match status" value="1"/>
</dbReference>
<proteinExistence type="inferred from homology"/>
<dbReference type="Gene3D" id="3.60.21.10">
    <property type="match status" value="1"/>
</dbReference>
<keyword evidence="5" id="KW-1185">Reference proteome</keyword>
<dbReference type="RefSeq" id="WP_109251053.1">
    <property type="nucleotide sequence ID" value="NZ_QCXQ01000006.1"/>
</dbReference>
<evidence type="ECO:0000256" key="2">
    <source>
        <dbReference type="RuleBase" id="RU362039"/>
    </source>
</evidence>
<comment type="caution">
    <text evidence="4">The sequence shown here is derived from an EMBL/GenBank/DDBJ whole genome shotgun (WGS) entry which is preliminary data.</text>
</comment>
<organism evidence="4 5">
    <name type="scientific">Levilactobacillus bambusae</name>
    <dbReference type="NCBI Taxonomy" id="2024736"/>
    <lineage>
        <taxon>Bacteria</taxon>
        <taxon>Bacillati</taxon>
        <taxon>Bacillota</taxon>
        <taxon>Bacilli</taxon>
        <taxon>Lactobacillales</taxon>
        <taxon>Lactobacillaceae</taxon>
        <taxon>Levilactobacillus</taxon>
    </lineage>
</organism>
<sequence>MKLLVVSDNHGDRDILEKVFATADSETTIFHCGDSELAADDEIWSDVSVVKGNMDWDEYPEMLTNQVGDQFVFLTHGHLFDVNDSLNKLSLKAEELGANMVLFGHTHQLGAEVRDHTLFLNPGSISQPRGKYADLGGTYAVIEETPATFDVTYFNRDAQVIDDLSMSLAK</sequence>
<evidence type="ECO:0000313" key="4">
    <source>
        <dbReference type="EMBL" id="PWF99595.1"/>
    </source>
</evidence>
<comment type="similarity">
    <text evidence="1 2">Belongs to the metallophosphoesterase superfamily. YfcE family.</text>
</comment>
<dbReference type="InterPro" id="IPR029052">
    <property type="entry name" value="Metallo-depent_PP-like"/>
</dbReference>
<dbReference type="GO" id="GO:0016787">
    <property type="term" value="F:hydrolase activity"/>
    <property type="evidence" value="ECO:0007669"/>
    <property type="project" value="UniProtKB-UniRule"/>
</dbReference>
<evidence type="ECO:0000256" key="1">
    <source>
        <dbReference type="ARBA" id="ARBA00008950"/>
    </source>
</evidence>
<dbReference type="OrthoDB" id="9800565at2"/>
<dbReference type="Proteomes" id="UP000245080">
    <property type="component" value="Unassembled WGS sequence"/>
</dbReference>
<evidence type="ECO:0000259" key="3">
    <source>
        <dbReference type="Pfam" id="PF12850"/>
    </source>
</evidence>
<dbReference type="CDD" id="cd00841">
    <property type="entry name" value="MPP_YfcE"/>
    <property type="match status" value="1"/>
</dbReference>
<dbReference type="AlphaFoldDB" id="A0A2V1MZP5"/>
<dbReference type="SUPFAM" id="SSF56300">
    <property type="entry name" value="Metallo-dependent phosphatases"/>
    <property type="match status" value="1"/>
</dbReference>
<dbReference type="InterPro" id="IPR024654">
    <property type="entry name" value="Calcineurin-like_PHP_lpxH"/>
</dbReference>
<evidence type="ECO:0000313" key="5">
    <source>
        <dbReference type="Proteomes" id="UP000245080"/>
    </source>
</evidence>
<dbReference type="GO" id="GO:0046872">
    <property type="term" value="F:metal ion binding"/>
    <property type="evidence" value="ECO:0007669"/>
    <property type="project" value="UniProtKB-KW"/>
</dbReference>